<sequence>MWLPVDGFLSPGTVFLDPDPYTTLTVPSTDESVITVSTYDAYTGSLFINSGRGNTRTGMTKPDITAPGVSVYGPASASGNLPPLNPYIRRTGSSAAAAITAGAVALLLNWNQDQPSPQFITNRSVKDYLTRGAVRQRGVVYPNREWGYGTLNLYRIFETLM</sequence>
<dbReference type="GO" id="GO:0004252">
    <property type="term" value="F:serine-type endopeptidase activity"/>
    <property type="evidence" value="ECO:0007669"/>
    <property type="project" value="InterPro"/>
</dbReference>
<dbReference type="EMBL" id="ACCL02000005">
    <property type="protein sequence ID" value="EET61762.1"/>
    <property type="molecule type" value="Genomic_DNA"/>
</dbReference>
<evidence type="ECO:0000259" key="1">
    <source>
        <dbReference type="Pfam" id="PF00082"/>
    </source>
</evidence>
<evidence type="ECO:0000313" key="3">
    <source>
        <dbReference type="Proteomes" id="UP000005561"/>
    </source>
</evidence>
<dbReference type="STRING" id="168384.SAMN05660368_00016"/>
<organism evidence="2 3">
    <name type="scientific">Marvinbryantia formatexigens DSM 14469</name>
    <dbReference type="NCBI Taxonomy" id="478749"/>
    <lineage>
        <taxon>Bacteria</taxon>
        <taxon>Bacillati</taxon>
        <taxon>Bacillota</taxon>
        <taxon>Clostridia</taxon>
        <taxon>Lachnospirales</taxon>
        <taxon>Lachnospiraceae</taxon>
        <taxon>Marvinbryantia</taxon>
    </lineage>
</organism>
<dbReference type="InterPro" id="IPR000209">
    <property type="entry name" value="Peptidase_S8/S53_dom"/>
</dbReference>
<keyword evidence="3" id="KW-1185">Reference proteome</keyword>
<proteinExistence type="predicted"/>
<dbReference type="SUPFAM" id="SSF52743">
    <property type="entry name" value="Subtilisin-like"/>
    <property type="match status" value="1"/>
</dbReference>
<accession>C6LCU8</accession>
<protein>
    <recommendedName>
        <fullName evidence="1">Peptidase S8/S53 domain-containing protein</fullName>
    </recommendedName>
</protein>
<dbReference type="eggNOG" id="COG1404">
    <property type="taxonomic scope" value="Bacteria"/>
</dbReference>
<feature type="domain" description="Peptidase S8/S53" evidence="1">
    <location>
        <begin position="22"/>
        <end position="149"/>
    </location>
</feature>
<dbReference type="GO" id="GO:0006508">
    <property type="term" value="P:proteolysis"/>
    <property type="evidence" value="ECO:0007669"/>
    <property type="project" value="InterPro"/>
</dbReference>
<name>C6LCU8_9FIRM</name>
<dbReference type="AlphaFoldDB" id="C6LCU8"/>
<dbReference type="Gene3D" id="3.40.50.200">
    <property type="entry name" value="Peptidase S8/S53 domain"/>
    <property type="match status" value="1"/>
</dbReference>
<dbReference type="Pfam" id="PF00082">
    <property type="entry name" value="Peptidase_S8"/>
    <property type="match status" value="1"/>
</dbReference>
<evidence type="ECO:0000313" key="2">
    <source>
        <dbReference type="EMBL" id="EET61762.1"/>
    </source>
</evidence>
<reference evidence="2" key="1">
    <citation type="submission" date="2009-07" db="EMBL/GenBank/DDBJ databases">
        <authorList>
            <person name="Weinstock G."/>
            <person name="Sodergren E."/>
            <person name="Clifton S."/>
            <person name="Fulton L."/>
            <person name="Fulton B."/>
            <person name="Courtney L."/>
            <person name="Fronick C."/>
            <person name="Harrison M."/>
            <person name="Strong C."/>
            <person name="Farmer C."/>
            <person name="Delahaunty K."/>
            <person name="Markovic C."/>
            <person name="Hall O."/>
            <person name="Minx P."/>
            <person name="Tomlinson C."/>
            <person name="Mitreva M."/>
            <person name="Nelson J."/>
            <person name="Hou S."/>
            <person name="Wollam A."/>
            <person name="Pepin K.H."/>
            <person name="Johnson M."/>
            <person name="Bhonagiri V."/>
            <person name="Nash W.E."/>
            <person name="Warren W."/>
            <person name="Chinwalla A."/>
            <person name="Mardis E.R."/>
            <person name="Wilson R.K."/>
        </authorList>
    </citation>
    <scope>NUCLEOTIDE SEQUENCE [LARGE SCALE GENOMIC DNA]</scope>
    <source>
        <strain evidence="2">DSM 14469</strain>
    </source>
</reference>
<gene>
    <name evidence="2" type="ORF">BRYFOR_06446</name>
</gene>
<dbReference type="Proteomes" id="UP000005561">
    <property type="component" value="Unassembled WGS sequence"/>
</dbReference>
<dbReference type="InterPro" id="IPR036852">
    <property type="entry name" value="Peptidase_S8/S53_dom_sf"/>
</dbReference>
<comment type="caution">
    <text evidence="2">The sequence shown here is derived from an EMBL/GenBank/DDBJ whole genome shotgun (WGS) entry which is preliminary data.</text>
</comment>